<organism evidence="1 2">
    <name type="scientific">Halorubrum cibi</name>
    <dbReference type="NCBI Taxonomy" id="413815"/>
    <lineage>
        <taxon>Archaea</taxon>
        <taxon>Methanobacteriati</taxon>
        <taxon>Methanobacteriota</taxon>
        <taxon>Stenosarchaea group</taxon>
        <taxon>Halobacteria</taxon>
        <taxon>Halobacteriales</taxon>
        <taxon>Haloferacaceae</taxon>
        <taxon>Halorubrum</taxon>
    </lineage>
</organism>
<name>A0A521EC79_9EURY</name>
<dbReference type="EMBL" id="FXTD01000010">
    <property type="protein sequence ID" value="SMO81536.1"/>
    <property type="molecule type" value="Genomic_DNA"/>
</dbReference>
<sequence length="151" mass="16908">MRPWVRSQALGGGPMSETPLDRLFVEDRSERPDEIVVDELTTMDASEFVARLEMLSDAAQVVSGMAHDLERLRKTGLSDDDARDLIYGRNNHLTKTEIEAIFDAVDQITDGRADRPVERLLSEVSGLNLSETSELIDELDRLNQKYGGDSE</sequence>
<keyword evidence="2" id="KW-1185">Reference proteome</keyword>
<dbReference type="AlphaFoldDB" id="A0A521EC79"/>
<reference evidence="1 2" key="1">
    <citation type="submission" date="2017-05" db="EMBL/GenBank/DDBJ databases">
        <authorList>
            <person name="Varghese N."/>
            <person name="Submissions S."/>
        </authorList>
    </citation>
    <scope>NUCLEOTIDE SEQUENCE [LARGE SCALE GENOMIC DNA]</scope>
    <source>
        <strain evidence="1 2">DSM 19504</strain>
    </source>
</reference>
<evidence type="ECO:0000313" key="2">
    <source>
        <dbReference type="Proteomes" id="UP000319712"/>
    </source>
</evidence>
<dbReference type="Proteomes" id="UP000319712">
    <property type="component" value="Unassembled WGS sequence"/>
</dbReference>
<protein>
    <submittedName>
        <fullName evidence="1">Uncharacterized protein</fullName>
    </submittedName>
</protein>
<gene>
    <name evidence="1" type="ORF">SAMN06264867_11026</name>
</gene>
<accession>A0A521EC79</accession>
<proteinExistence type="predicted"/>
<evidence type="ECO:0000313" key="1">
    <source>
        <dbReference type="EMBL" id="SMO81536.1"/>
    </source>
</evidence>